<dbReference type="RefSeq" id="WP_090322381.1">
    <property type="nucleotide sequence ID" value="NZ_FNKJ01000003.1"/>
</dbReference>
<dbReference type="EMBL" id="FNKJ01000003">
    <property type="protein sequence ID" value="SDR00868.1"/>
    <property type="molecule type" value="Genomic_DNA"/>
</dbReference>
<dbReference type="AlphaFoldDB" id="A0A1H1FJ85"/>
<protein>
    <submittedName>
        <fullName evidence="1">Uncharacterized protein</fullName>
    </submittedName>
</protein>
<accession>A0A1H1FJ85</accession>
<proteinExistence type="predicted"/>
<evidence type="ECO:0000313" key="2">
    <source>
        <dbReference type="Proteomes" id="UP000199570"/>
    </source>
</evidence>
<sequence>MKKPKHKVVWLDRGWQPVFIGFCPSEKAWHREMKRMNVSEPYPSSAGCTTRFETGDGKDCIIVCIHERLKDDSCRHGIIGLIVHECTHAWRFILNSIGEDLPSSEFEAYSMQAITQQVTTAFCDTRFNLFSKR</sequence>
<gene>
    <name evidence="1" type="ORF">SAMN04490195_2729</name>
</gene>
<reference evidence="2" key="1">
    <citation type="submission" date="2016-10" db="EMBL/GenBank/DDBJ databases">
        <authorList>
            <person name="Varghese N."/>
            <person name="Submissions S."/>
        </authorList>
    </citation>
    <scope>NUCLEOTIDE SEQUENCE [LARGE SCALE GENOMIC DNA]</scope>
    <source>
        <strain evidence="2">BS3775</strain>
    </source>
</reference>
<dbReference type="Proteomes" id="UP000199570">
    <property type="component" value="Unassembled WGS sequence"/>
</dbReference>
<keyword evidence="2" id="KW-1185">Reference proteome</keyword>
<evidence type="ECO:0000313" key="1">
    <source>
        <dbReference type="EMBL" id="SDR00868.1"/>
    </source>
</evidence>
<name>A0A1H1FJ85_9PSED</name>
<organism evidence="1 2">
    <name type="scientific">Pseudomonas moorei</name>
    <dbReference type="NCBI Taxonomy" id="395599"/>
    <lineage>
        <taxon>Bacteria</taxon>
        <taxon>Pseudomonadati</taxon>
        <taxon>Pseudomonadota</taxon>
        <taxon>Gammaproteobacteria</taxon>
        <taxon>Pseudomonadales</taxon>
        <taxon>Pseudomonadaceae</taxon>
        <taxon>Pseudomonas</taxon>
    </lineage>
</organism>
<dbReference type="OrthoDB" id="6689757at2"/>